<dbReference type="InterPro" id="IPR024604">
    <property type="entry name" value="GSG2_C"/>
</dbReference>
<keyword evidence="6" id="KW-0067">ATP-binding</keyword>
<keyword evidence="2" id="KW-0723">Serine/threonine-protein kinase</keyword>
<reference evidence="11" key="1">
    <citation type="submission" date="2015-03" db="EMBL/GenBank/DDBJ databases">
        <title>Wuchereria bancrofti Genome Sequencing Papua New Guinea Strain.</title>
        <authorList>
            <person name="Small S.T."/>
            <person name="Serre D."/>
            <person name="Zimmerman P.A."/>
        </authorList>
    </citation>
    <scope>NUCLEOTIDE SEQUENCE [LARGE SCALE GENOMIC DNA]</scope>
    <source>
        <strain evidence="11">pt0022</strain>
    </source>
</reference>
<dbReference type="GO" id="GO:0005524">
    <property type="term" value="F:ATP binding"/>
    <property type="evidence" value="ECO:0007669"/>
    <property type="project" value="UniProtKB-KW"/>
</dbReference>
<evidence type="ECO:0000256" key="2">
    <source>
        <dbReference type="ARBA" id="ARBA00022527"/>
    </source>
</evidence>
<protein>
    <recommendedName>
        <fullName evidence="1">non-specific serine/threonine protein kinase</fullName>
        <ecNumber evidence="1">2.7.11.1</ecNumber>
    </recommendedName>
</protein>
<dbReference type="InterPro" id="IPR011009">
    <property type="entry name" value="Kinase-like_dom_sf"/>
</dbReference>
<keyword evidence="3" id="KW-0808">Transferase</keyword>
<dbReference type="Pfam" id="PF12330">
    <property type="entry name" value="Haspin_kinase"/>
    <property type="match status" value="1"/>
</dbReference>
<comment type="catalytic activity">
    <reaction evidence="7">
        <text>L-threonyl-[protein] + ATP = O-phospho-L-threonyl-[protein] + ADP + H(+)</text>
        <dbReference type="Rhea" id="RHEA:46608"/>
        <dbReference type="Rhea" id="RHEA-COMP:11060"/>
        <dbReference type="Rhea" id="RHEA-COMP:11605"/>
        <dbReference type="ChEBI" id="CHEBI:15378"/>
        <dbReference type="ChEBI" id="CHEBI:30013"/>
        <dbReference type="ChEBI" id="CHEBI:30616"/>
        <dbReference type="ChEBI" id="CHEBI:61977"/>
        <dbReference type="ChEBI" id="CHEBI:456216"/>
        <dbReference type="EC" id="2.7.11.1"/>
    </reaction>
</comment>
<reference evidence="11" key="2">
    <citation type="journal article" date="2016" name="Mol. Ecol.">
        <title>Population genomics of the filarial nematode parasite Wuchereria bancrofti from mosquitoes.</title>
        <authorList>
            <person name="Small S.T."/>
            <person name="Reimer L.J."/>
            <person name="Tisch D.J."/>
            <person name="King C.L."/>
            <person name="Christensen B.M."/>
            <person name="Siba P.M."/>
            <person name="Kazura J.W."/>
            <person name="Serre D."/>
            <person name="Zimmerman P.A."/>
        </authorList>
    </citation>
    <scope>NUCLEOTIDE SEQUENCE</scope>
    <source>
        <strain evidence="11">pt0022</strain>
    </source>
</reference>
<evidence type="ECO:0000256" key="5">
    <source>
        <dbReference type="ARBA" id="ARBA00022777"/>
    </source>
</evidence>
<dbReference type="GO" id="GO:0072354">
    <property type="term" value="F:histone H3T3 kinase activity"/>
    <property type="evidence" value="ECO:0007669"/>
    <property type="project" value="TreeGrafter"/>
</dbReference>
<reference evidence="12" key="3">
    <citation type="submission" date="2024-02" db="UniProtKB">
        <authorList>
            <consortium name="WormBaseParasite"/>
        </authorList>
    </citation>
    <scope>IDENTIFICATION</scope>
    <source>
        <strain evidence="12">pt0022</strain>
    </source>
</reference>
<keyword evidence="9" id="KW-0472">Membrane</keyword>
<dbReference type="Proteomes" id="UP000093561">
    <property type="component" value="Unassembled WGS sequence"/>
</dbReference>
<dbReference type="GO" id="GO:0000278">
    <property type="term" value="P:mitotic cell cycle"/>
    <property type="evidence" value="ECO:0007669"/>
    <property type="project" value="TreeGrafter"/>
</dbReference>
<feature type="transmembrane region" description="Helical" evidence="9">
    <location>
        <begin position="80"/>
        <end position="99"/>
    </location>
</feature>
<organism evidence="11 12">
    <name type="scientific">Wuchereria bancrofti</name>
    <dbReference type="NCBI Taxonomy" id="6293"/>
    <lineage>
        <taxon>Eukaryota</taxon>
        <taxon>Metazoa</taxon>
        <taxon>Ecdysozoa</taxon>
        <taxon>Nematoda</taxon>
        <taxon>Chromadorea</taxon>
        <taxon>Rhabditida</taxon>
        <taxon>Spirurina</taxon>
        <taxon>Spiruromorpha</taxon>
        <taxon>Filarioidea</taxon>
        <taxon>Onchocercidae</taxon>
        <taxon>Wuchereria</taxon>
    </lineage>
</organism>
<evidence type="ECO:0000313" key="11">
    <source>
        <dbReference type="Proteomes" id="UP000093561"/>
    </source>
</evidence>
<sequence length="471" mass="54946">MAQKPIKYNGTLILTDESEDFPAEELEEYKEIEPLLPIESFSHPEKFLLQLINSQLTILHKSVSEGRLLGDLMPDDDSKAIFCMIHSLLCSLFFFFLFWDNRPFYLRESFPWTTNYATRRNYLKELLHICSQPQILRWRKVKKVLNVSEAKKIAEGVYSEIFVAEYKMETVILKLIPVGDDKPIDGCYISSFREGVAKLVVLKEIADLCQVKQGYSTEGFVQLKGAMVVKGLYPSSMIYAWREYKRSGKSDKLNPNLFPANQSFLLLFAENGGISLKEYKITTILQAYSIVYQLFMALAVAEFRLSFEHRDLNCENILITSVDWIDTIRSKFDGSEVYIYAHGARVKIINSSFCRMTKGTSTIYFDWASNEEFFMGEGDFEHIAFQTMRKISRNIWRPFRSMTNVLWLAYVIDFIHDQLKESNVGSTEERTAFFLHFKCLHRYASAWKWVRDHIDKHMKKDVIEKEEPQKA</sequence>
<feature type="domain" description="Serine/threonine-protein kinase haspin C-terminal" evidence="10">
    <location>
        <begin position="371"/>
        <end position="456"/>
    </location>
</feature>
<dbReference type="GO" id="GO:0005634">
    <property type="term" value="C:nucleus"/>
    <property type="evidence" value="ECO:0007669"/>
    <property type="project" value="TreeGrafter"/>
</dbReference>
<evidence type="ECO:0000313" key="12">
    <source>
        <dbReference type="WBParaSite" id="mrna-Wban_10060"/>
    </source>
</evidence>
<evidence type="ECO:0000259" key="10">
    <source>
        <dbReference type="SMART" id="SM01331"/>
    </source>
</evidence>
<evidence type="ECO:0000256" key="3">
    <source>
        <dbReference type="ARBA" id="ARBA00022679"/>
    </source>
</evidence>
<accession>A0AAF5Q5D0</accession>
<keyword evidence="5" id="KW-0418">Kinase</keyword>
<evidence type="ECO:0000256" key="8">
    <source>
        <dbReference type="ARBA" id="ARBA00048679"/>
    </source>
</evidence>
<proteinExistence type="predicted"/>
<dbReference type="WBParaSite" id="mrna-Wban_10060">
    <property type="protein sequence ID" value="mrna-Wban_10060"/>
    <property type="gene ID" value="Wban_10060"/>
</dbReference>
<dbReference type="Gene3D" id="1.10.510.10">
    <property type="entry name" value="Transferase(Phosphotransferase) domain 1"/>
    <property type="match status" value="1"/>
</dbReference>
<comment type="catalytic activity">
    <reaction evidence="8">
        <text>L-seryl-[protein] + ATP = O-phospho-L-seryl-[protein] + ADP + H(+)</text>
        <dbReference type="Rhea" id="RHEA:17989"/>
        <dbReference type="Rhea" id="RHEA-COMP:9863"/>
        <dbReference type="Rhea" id="RHEA-COMP:11604"/>
        <dbReference type="ChEBI" id="CHEBI:15378"/>
        <dbReference type="ChEBI" id="CHEBI:29999"/>
        <dbReference type="ChEBI" id="CHEBI:30616"/>
        <dbReference type="ChEBI" id="CHEBI:83421"/>
        <dbReference type="ChEBI" id="CHEBI:456216"/>
        <dbReference type="EC" id="2.7.11.1"/>
    </reaction>
</comment>
<dbReference type="EC" id="2.7.11.1" evidence="1"/>
<evidence type="ECO:0000256" key="9">
    <source>
        <dbReference type="SAM" id="Phobius"/>
    </source>
</evidence>
<evidence type="ECO:0000256" key="6">
    <source>
        <dbReference type="ARBA" id="ARBA00022840"/>
    </source>
</evidence>
<dbReference type="SUPFAM" id="SSF56112">
    <property type="entry name" value="Protein kinase-like (PK-like)"/>
    <property type="match status" value="1"/>
</dbReference>
<evidence type="ECO:0000256" key="1">
    <source>
        <dbReference type="ARBA" id="ARBA00012513"/>
    </source>
</evidence>
<dbReference type="PANTHER" id="PTHR24419:SF18">
    <property type="entry name" value="SERINE_THREONINE-PROTEIN KINASE HASPIN"/>
    <property type="match status" value="1"/>
</dbReference>
<dbReference type="PANTHER" id="PTHR24419">
    <property type="entry name" value="INTERLEUKIN-1 RECEPTOR-ASSOCIATED KINASE"/>
    <property type="match status" value="1"/>
</dbReference>
<evidence type="ECO:0000256" key="7">
    <source>
        <dbReference type="ARBA" id="ARBA00047899"/>
    </source>
</evidence>
<dbReference type="GO" id="GO:0035556">
    <property type="term" value="P:intracellular signal transduction"/>
    <property type="evidence" value="ECO:0007669"/>
    <property type="project" value="TreeGrafter"/>
</dbReference>
<keyword evidence="9" id="KW-0812">Transmembrane</keyword>
<keyword evidence="4" id="KW-0547">Nucleotide-binding</keyword>
<dbReference type="Gene3D" id="3.30.200.20">
    <property type="entry name" value="Phosphorylase Kinase, domain 1"/>
    <property type="match status" value="1"/>
</dbReference>
<keyword evidence="9" id="KW-1133">Transmembrane helix</keyword>
<name>A0AAF5Q5D0_WUCBA</name>
<evidence type="ECO:0000256" key="4">
    <source>
        <dbReference type="ARBA" id="ARBA00022741"/>
    </source>
</evidence>
<dbReference type="AlphaFoldDB" id="A0AAF5Q5D0"/>
<dbReference type="SMART" id="SM01331">
    <property type="entry name" value="DUF3635"/>
    <property type="match status" value="1"/>
</dbReference>
<dbReference type="GO" id="GO:0005737">
    <property type="term" value="C:cytoplasm"/>
    <property type="evidence" value="ECO:0007669"/>
    <property type="project" value="TreeGrafter"/>
</dbReference>